<dbReference type="Pfam" id="PF08445">
    <property type="entry name" value="FR47"/>
    <property type="match status" value="1"/>
</dbReference>
<dbReference type="GO" id="GO:0016747">
    <property type="term" value="F:acyltransferase activity, transferring groups other than amino-acyl groups"/>
    <property type="evidence" value="ECO:0007669"/>
    <property type="project" value="InterPro"/>
</dbReference>
<dbReference type="CDD" id="cd04301">
    <property type="entry name" value="NAT_SF"/>
    <property type="match status" value="1"/>
</dbReference>
<sequence length="237" mass="25363">MFDVLATKPAGSTPALDNVPGHALTGRQRHLAVGNDRAVRYAPAVAPFAAMTDTSPESFDALARLIEEHAPVALTTLDAVEPPAGFVLIRHATLLQMVWQGEAPGPIALEHVRLTERDVPEMLELAAATQPGPFGPRTIEFGGYLGVRREGKLVAMAGERMKIEGHTEISAVCVDPAFRGQGLAAGLMKLLMAAIRARGETPFLHVLTSNHGAISLYRTLGFVERREMHLTVLGVAP</sequence>
<dbReference type="PANTHER" id="PTHR43420:SF3">
    <property type="entry name" value="N-ACETYLTRANSFERASE DOMAIN-CONTAINING PROTEIN"/>
    <property type="match status" value="1"/>
</dbReference>
<evidence type="ECO:0000256" key="2">
    <source>
        <dbReference type="ARBA" id="ARBA00023315"/>
    </source>
</evidence>
<protein>
    <submittedName>
        <fullName evidence="4">Putative GNAT family acetyltransferase</fullName>
    </submittedName>
</protein>
<dbReference type="AlphaFoldDB" id="A0A2V4TAM9"/>
<gene>
    <name evidence="4" type="ORF">C7410_1176</name>
</gene>
<dbReference type="EMBL" id="QJSQ01000017">
    <property type="protein sequence ID" value="PYE20316.1"/>
    <property type="molecule type" value="Genomic_DNA"/>
</dbReference>
<dbReference type="InterPro" id="IPR016181">
    <property type="entry name" value="Acyl_CoA_acyltransferase"/>
</dbReference>
<keyword evidence="2" id="KW-0012">Acyltransferase</keyword>
<feature type="domain" description="N-acetyltransferase" evidence="3">
    <location>
        <begin position="109"/>
        <end position="237"/>
    </location>
</feature>
<name>A0A2V4TAM9_9BURK</name>
<reference evidence="4 5" key="1">
    <citation type="submission" date="2018-06" db="EMBL/GenBank/DDBJ databases">
        <title>Genomic Encyclopedia of Type Strains, Phase IV (KMG-V): Genome sequencing to study the core and pangenomes of soil and plant-associated prokaryotes.</title>
        <authorList>
            <person name="Whitman W."/>
        </authorList>
    </citation>
    <scope>NUCLEOTIDE SEQUENCE [LARGE SCALE GENOMIC DNA]</scope>
    <source>
        <strain evidence="4 5">SRCL-318</strain>
    </source>
</reference>
<dbReference type="InterPro" id="IPR013653">
    <property type="entry name" value="GCN5-like_dom"/>
</dbReference>
<dbReference type="RefSeq" id="WP_110856103.1">
    <property type="nucleotide sequence ID" value="NZ_QJSQ01000017.1"/>
</dbReference>
<dbReference type="PROSITE" id="PS51186">
    <property type="entry name" value="GNAT"/>
    <property type="match status" value="1"/>
</dbReference>
<dbReference type="OrthoDB" id="9796919at2"/>
<evidence type="ECO:0000313" key="4">
    <source>
        <dbReference type="EMBL" id="PYE20316.1"/>
    </source>
</evidence>
<dbReference type="PANTHER" id="PTHR43420">
    <property type="entry name" value="ACETYLTRANSFERASE"/>
    <property type="match status" value="1"/>
</dbReference>
<evidence type="ECO:0000259" key="3">
    <source>
        <dbReference type="PROSITE" id="PS51186"/>
    </source>
</evidence>
<accession>A0A2V4TAM9</accession>
<comment type="caution">
    <text evidence="4">The sequence shown here is derived from an EMBL/GenBank/DDBJ whole genome shotgun (WGS) entry which is preliminary data.</text>
</comment>
<evidence type="ECO:0000313" key="5">
    <source>
        <dbReference type="Proteomes" id="UP000247772"/>
    </source>
</evidence>
<dbReference type="InterPro" id="IPR050680">
    <property type="entry name" value="YpeA/RimI_acetyltransf"/>
</dbReference>
<proteinExistence type="predicted"/>
<dbReference type="Proteomes" id="UP000247772">
    <property type="component" value="Unassembled WGS sequence"/>
</dbReference>
<organism evidence="4 5">
    <name type="scientific">Paraburkholderia silvatlantica</name>
    <dbReference type="NCBI Taxonomy" id="321895"/>
    <lineage>
        <taxon>Bacteria</taxon>
        <taxon>Pseudomonadati</taxon>
        <taxon>Pseudomonadota</taxon>
        <taxon>Betaproteobacteria</taxon>
        <taxon>Burkholderiales</taxon>
        <taxon>Burkholderiaceae</taxon>
        <taxon>Paraburkholderia</taxon>
    </lineage>
</organism>
<dbReference type="Gene3D" id="3.40.630.30">
    <property type="match status" value="1"/>
</dbReference>
<dbReference type="SUPFAM" id="SSF55729">
    <property type="entry name" value="Acyl-CoA N-acyltransferases (Nat)"/>
    <property type="match status" value="1"/>
</dbReference>
<evidence type="ECO:0000256" key="1">
    <source>
        <dbReference type="ARBA" id="ARBA00022679"/>
    </source>
</evidence>
<dbReference type="InterPro" id="IPR000182">
    <property type="entry name" value="GNAT_dom"/>
</dbReference>
<keyword evidence="1 4" id="KW-0808">Transferase</keyword>